<organism evidence="2 3">
    <name type="scientific">Berkelbacteria bacterium GW2011_GWA1_36_9</name>
    <dbReference type="NCBI Taxonomy" id="1618331"/>
    <lineage>
        <taxon>Bacteria</taxon>
        <taxon>Candidatus Berkelbacteria</taxon>
    </lineage>
</organism>
<comment type="caution">
    <text evidence="2">The sequence shown here is derived from an EMBL/GenBank/DDBJ whole genome shotgun (WGS) entry which is preliminary data.</text>
</comment>
<feature type="domain" description="PIN" evidence="1">
    <location>
        <begin position="5"/>
        <end position="115"/>
    </location>
</feature>
<sequence length="143" mass="16746">MKKIKVFLDSNVFIAGVASTTGASAVVLRLTKTRVVDSYISQQILDESERNLKKKLPKFLPYFYYALKHLPFTIVKDSINIDKKLSKHFPKRSDQQIFETVQKLKPDYFLTLNRKHFHQDAIQKIANFKIKIPAQFLDEWETL</sequence>
<dbReference type="NCBIfam" id="TIGR00305">
    <property type="entry name" value="putative toxin-antitoxin system toxin component, PIN family"/>
    <property type="match status" value="1"/>
</dbReference>
<protein>
    <recommendedName>
        <fullName evidence="1">PIN domain-containing protein</fullName>
    </recommendedName>
</protein>
<dbReference type="Pfam" id="PF13470">
    <property type="entry name" value="PIN_3"/>
    <property type="match status" value="1"/>
</dbReference>
<name>A0A0G0FYM5_9BACT</name>
<evidence type="ECO:0000259" key="1">
    <source>
        <dbReference type="Pfam" id="PF13470"/>
    </source>
</evidence>
<reference evidence="2 3" key="1">
    <citation type="journal article" date="2015" name="Nature">
        <title>rRNA introns, odd ribosomes, and small enigmatic genomes across a large radiation of phyla.</title>
        <authorList>
            <person name="Brown C.T."/>
            <person name="Hug L.A."/>
            <person name="Thomas B.C."/>
            <person name="Sharon I."/>
            <person name="Castelle C.J."/>
            <person name="Singh A."/>
            <person name="Wilkins M.J."/>
            <person name="Williams K.H."/>
            <person name="Banfield J.F."/>
        </authorList>
    </citation>
    <scope>NUCLEOTIDE SEQUENCE [LARGE SCALE GENOMIC DNA]</scope>
</reference>
<gene>
    <name evidence="2" type="ORF">US31_C0001G0072</name>
</gene>
<dbReference type="SUPFAM" id="SSF88723">
    <property type="entry name" value="PIN domain-like"/>
    <property type="match status" value="1"/>
</dbReference>
<evidence type="ECO:0000313" key="3">
    <source>
        <dbReference type="Proteomes" id="UP000034508"/>
    </source>
</evidence>
<dbReference type="EMBL" id="LBSM01000001">
    <property type="protein sequence ID" value="KKQ18885.1"/>
    <property type="molecule type" value="Genomic_DNA"/>
</dbReference>
<dbReference type="AlphaFoldDB" id="A0A0G0FYM5"/>
<dbReference type="Proteomes" id="UP000034508">
    <property type="component" value="Unassembled WGS sequence"/>
</dbReference>
<dbReference type="InterPro" id="IPR002850">
    <property type="entry name" value="PIN_toxin-like"/>
</dbReference>
<accession>A0A0G0FYM5</accession>
<dbReference type="InterPro" id="IPR002716">
    <property type="entry name" value="PIN_dom"/>
</dbReference>
<evidence type="ECO:0000313" key="2">
    <source>
        <dbReference type="EMBL" id="KKQ18885.1"/>
    </source>
</evidence>
<dbReference type="InterPro" id="IPR029060">
    <property type="entry name" value="PIN-like_dom_sf"/>
</dbReference>
<proteinExistence type="predicted"/>